<name>A0A806KKB2_9BACT</name>
<sequence length="43" mass="5394">MNRRTPLGRLRKQYPWGVYPRAKKHVKKREKTFTRYLTKYRKG</sequence>
<proteinExistence type="predicted"/>
<dbReference type="AlphaFoldDB" id="A0A806KKB2"/>
<protein>
    <submittedName>
        <fullName evidence="1">Uncharacterized protein</fullName>
    </submittedName>
</protein>
<reference evidence="1" key="1">
    <citation type="submission" date="2012-03" db="EMBL/GenBank/DDBJ databases">
        <title>Functional metagenomics reveals considerable lignocellulase gene clusters in the gut microbiome of a wood-feeding higher termite.</title>
        <authorList>
            <person name="Liu N."/>
        </authorList>
    </citation>
    <scope>NUCLEOTIDE SEQUENCE</scope>
</reference>
<accession>A0A806KKB2</accession>
<organism evidence="1">
    <name type="scientific">uncultured bacterium contig00008</name>
    <dbReference type="NCBI Taxonomy" id="1181500"/>
    <lineage>
        <taxon>Bacteria</taxon>
        <taxon>environmental samples</taxon>
    </lineage>
</organism>
<dbReference type="EMBL" id="JQ844180">
    <property type="protein sequence ID" value="AGS52020.1"/>
    <property type="molecule type" value="Genomic_DNA"/>
</dbReference>
<evidence type="ECO:0000313" key="1">
    <source>
        <dbReference type="EMBL" id="AGS52020.1"/>
    </source>
</evidence>